<evidence type="ECO:0000259" key="11">
    <source>
        <dbReference type="PROSITE" id="PS50262"/>
    </source>
</evidence>
<proteinExistence type="inferred from homology"/>
<dbReference type="Proteomes" id="UP000000305">
    <property type="component" value="Unassembled WGS sequence"/>
</dbReference>
<dbReference type="InParanoid" id="E9HJR1"/>
<dbReference type="GO" id="GO:0005886">
    <property type="term" value="C:plasma membrane"/>
    <property type="evidence" value="ECO:0000318"/>
    <property type="project" value="GO_Central"/>
</dbReference>
<evidence type="ECO:0000256" key="10">
    <source>
        <dbReference type="SAM" id="Phobius"/>
    </source>
</evidence>
<dbReference type="PANTHER" id="PTHR24243">
    <property type="entry name" value="G-PROTEIN COUPLED RECEPTOR"/>
    <property type="match status" value="1"/>
</dbReference>
<feature type="non-terminal residue" evidence="12">
    <location>
        <position position="1"/>
    </location>
</feature>
<keyword evidence="13" id="KW-1185">Reference proteome</keyword>
<dbReference type="EMBL" id="GL732664">
    <property type="protein sequence ID" value="EFX67981.1"/>
    <property type="molecule type" value="Genomic_DNA"/>
</dbReference>
<dbReference type="PROSITE" id="PS50262">
    <property type="entry name" value="G_PROTEIN_RECEP_F1_2"/>
    <property type="match status" value="1"/>
</dbReference>
<keyword evidence="4 10" id="KW-1133">Transmembrane helix</keyword>
<name>E9HJR1_DAPPU</name>
<evidence type="ECO:0000256" key="3">
    <source>
        <dbReference type="ARBA" id="ARBA00022692"/>
    </source>
</evidence>
<evidence type="ECO:0000256" key="5">
    <source>
        <dbReference type="ARBA" id="ARBA00023040"/>
    </source>
</evidence>
<feature type="transmembrane region" description="Helical" evidence="10">
    <location>
        <begin position="175"/>
        <end position="199"/>
    </location>
</feature>
<dbReference type="OrthoDB" id="10036964at2759"/>
<dbReference type="AlphaFoldDB" id="E9HJR1"/>
<evidence type="ECO:0000256" key="4">
    <source>
        <dbReference type="ARBA" id="ARBA00022989"/>
    </source>
</evidence>
<dbReference type="GO" id="GO:0004930">
    <property type="term" value="F:G protein-coupled receptor activity"/>
    <property type="evidence" value="ECO:0000318"/>
    <property type="project" value="GO_Central"/>
</dbReference>
<feature type="transmembrane region" description="Helical" evidence="10">
    <location>
        <begin position="44"/>
        <end position="64"/>
    </location>
</feature>
<evidence type="ECO:0000313" key="13">
    <source>
        <dbReference type="Proteomes" id="UP000000305"/>
    </source>
</evidence>
<feature type="transmembrane region" description="Helical" evidence="10">
    <location>
        <begin position="84"/>
        <end position="105"/>
    </location>
</feature>
<keyword evidence="6 10" id="KW-0472">Membrane</keyword>
<dbReference type="InterPro" id="IPR000276">
    <property type="entry name" value="GPCR_Rhodpsn"/>
</dbReference>
<sequence length="301" mass="34020">RFPAYVSLLMMLSCGLILVVGLVGNCLVPVVIWNNRDLRNSTNLFLLNLSLADILVLCVSMPTVLVEIYERRDTWIFGKVMCKLVPFVELTVAHASVLTILAISFERYYVITRPLRAGYTCTRMRALFIILAIWVLGCITSSPMLFLANYLEADENTAGSSAGCVTQANTFWSVFYYIAAICLFFLLPLIVLVLIYSVIARHLVQTSASVAAGTDHVNPNLRARRQVVSMLGTVVVFFFICLLPFKIFTLWFILTSDEDIQMMGPETYYHVLNFCRVMFYLNSAINPILYNVMSSKFRTAF</sequence>
<dbReference type="FunCoup" id="E9HJR1">
    <property type="interactions" value="83"/>
</dbReference>
<feature type="domain" description="G-protein coupled receptors family 1 profile" evidence="11">
    <location>
        <begin position="24"/>
        <end position="290"/>
    </location>
</feature>
<feature type="transmembrane region" description="Helical" evidence="10">
    <location>
        <begin position="268"/>
        <end position="289"/>
    </location>
</feature>
<evidence type="ECO:0000313" key="12">
    <source>
        <dbReference type="EMBL" id="EFX67981.1"/>
    </source>
</evidence>
<dbReference type="PROSITE" id="PS00237">
    <property type="entry name" value="G_PROTEIN_RECEP_F1_1"/>
    <property type="match status" value="1"/>
</dbReference>
<dbReference type="PANTHER" id="PTHR24243:SF233">
    <property type="entry name" value="THYROTROPIN-RELEASING HORMONE RECEPTOR"/>
    <property type="match status" value="1"/>
</dbReference>
<feature type="transmembrane region" description="Helical" evidence="10">
    <location>
        <begin position="6"/>
        <end position="32"/>
    </location>
</feature>
<keyword evidence="3 9" id="KW-0812">Transmembrane</keyword>
<dbReference type="PRINTS" id="PR00237">
    <property type="entry name" value="GPCRRHODOPSN"/>
</dbReference>
<dbReference type="eggNOG" id="KOG3656">
    <property type="taxonomic scope" value="Eukaryota"/>
</dbReference>
<evidence type="ECO:0000256" key="8">
    <source>
        <dbReference type="ARBA" id="ARBA00023224"/>
    </source>
</evidence>
<evidence type="ECO:0000256" key="6">
    <source>
        <dbReference type="ARBA" id="ARBA00023136"/>
    </source>
</evidence>
<protein>
    <recommendedName>
        <fullName evidence="11">G-protein coupled receptors family 1 profile domain-containing protein</fullName>
    </recommendedName>
</protein>
<organism evidence="12 13">
    <name type="scientific">Daphnia pulex</name>
    <name type="common">Water flea</name>
    <dbReference type="NCBI Taxonomy" id="6669"/>
    <lineage>
        <taxon>Eukaryota</taxon>
        <taxon>Metazoa</taxon>
        <taxon>Ecdysozoa</taxon>
        <taxon>Arthropoda</taxon>
        <taxon>Crustacea</taxon>
        <taxon>Branchiopoda</taxon>
        <taxon>Diplostraca</taxon>
        <taxon>Cladocera</taxon>
        <taxon>Anomopoda</taxon>
        <taxon>Daphniidae</taxon>
        <taxon>Daphnia</taxon>
    </lineage>
</organism>
<feature type="non-terminal residue" evidence="12">
    <location>
        <position position="301"/>
    </location>
</feature>
<keyword evidence="8 9" id="KW-0807">Transducer</keyword>
<dbReference type="HOGENOM" id="CLU_009579_6_5_1"/>
<dbReference type="CDD" id="cd14997">
    <property type="entry name" value="7tmA_ETH-R"/>
    <property type="match status" value="1"/>
</dbReference>
<evidence type="ECO:0000256" key="1">
    <source>
        <dbReference type="ARBA" id="ARBA00004141"/>
    </source>
</evidence>
<dbReference type="SUPFAM" id="SSF81321">
    <property type="entry name" value="Family A G protein-coupled receptor-like"/>
    <property type="match status" value="1"/>
</dbReference>
<feature type="transmembrane region" description="Helical" evidence="10">
    <location>
        <begin position="126"/>
        <end position="151"/>
    </location>
</feature>
<keyword evidence="5 9" id="KW-0297">G-protein coupled receptor</keyword>
<evidence type="ECO:0000256" key="9">
    <source>
        <dbReference type="RuleBase" id="RU000688"/>
    </source>
</evidence>
<dbReference type="OMA" id="CHDAGRM"/>
<dbReference type="InterPro" id="IPR017452">
    <property type="entry name" value="GPCR_Rhodpsn_7TM"/>
</dbReference>
<accession>E9HJR1</accession>
<dbReference type="GO" id="GO:0007186">
    <property type="term" value="P:G protein-coupled receptor signaling pathway"/>
    <property type="evidence" value="ECO:0000318"/>
    <property type="project" value="GO_Central"/>
</dbReference>
<dbReference type="PhylomeDB" id="E9HJR1"/>
<reference evidence="12 13" key="1">
    <citation type="journal article" date="2011" name="Science">
        <title>The ecoresponsive genome of Daphnia pulex.</title>
        <authorList>
            <person name="Colbourne J.K."/>
            <person name="Pfrender M.E."/>
            <person name="Gilbert D."/>
            <person name="Thomas W.K."/>
            <person name="Tucker A."/>
            <person name="Oakley T.H."/>
            <person name="Tokishita S."/>
            <person name="Aerts A."/>
            <person name="Arnold G.J."/>
            <person name="Basu M.K."/>
            <person name="Bauer D.J."/>
            <person name="Caceres C.E."/>
            <person name="Carmel L."/>
            <person name="Casola C."/>
            <person name="Choi J.H."/>
            <person name="Detter J.C."/>
            <person name="Dong Q."/>
            <person name="Dusheyko S."/>
            <person name="Eads B.D."/>
            <person name="Frohlich T."/>
            <person name="Geiler-Samerotte K.A."/>
            <person name="Gerlach D."/>
            <person name="Hatcher P."/>
            <person name="Jogdeo S."/>
            <person name="Krijgsveld J."/>
            <person name="Kriventseva E.V."/>
            <person name="Kultz D."/>
            <person name="Laforsch C."/>
            <person name="Lindquist E."/>
            <person name="Lopez J."/>
            <person name="Manak J.R."/>
            <person name="Muller J."/>
            <person name="Pangilinan J."/>
            <person name="Patwardhan R.P."/>
            <person name="Pitluck S."/>
            <person name="Pritham E.J."/>
            <person name="Rechtsteiner A."/>
            <person name="Rho M."/>
            <person name="Rogozin I.B."/>
            <person name="Sakarya O."/>
            <person name="Salamov A."/>
            <person name="Schaack S."/>
            <person name="Shapiro H."/>
            <person name="Shiga Y."/>
            <person name="Skalitzky C."/>
            <person name="Smith Z."/>
            <person name="Souvorov A."/>
            <person name="Sung W."/>
            <person name="Tang Z."/>
            <person name="Tsuchiya D."/>
            <person name="Tu H."/>
            <person name="Vos H."/>
            <person name="Wang M."/>
            <person name="Wolf Y.I."/>
            <person name="Yamagata H."/>
            <person name="Yamada T."/>
            <person name="Ye Y."/>
            <person name="Shaw J.R."/>
            <person name="Andrews J."/>
            <person name="Crease T.J."/>
            <person name="Tang H."/>
            <person name="Lucas S.M."/>
            <person name="Robertson H.M."/>
            <person name="Bork P."/>
            <person name="Koonin E.V."/>
            <person name="Zdobnov E.M."/>
            <person name="Grigoriev I.V."/>
            <person name="Lynch M."/>
            <person name="Boore J.L."/>
        </authorList>
    </citation>
    <scope>NUCLEOTIDE SEQUENCE [LARGE SCALE GENOMIC DNA]</scope>
</reference>
<dbReference type="STRING" id="6669.E9HJR1"/>
<evidence type="ECO:0000256" key="2">
    <source>
        <dbReference type="ARBA" id="ARBA00010663"/>
    </source>
</evidence>
<dbReference type="Gene3D" id="1.20.1070.10">
    <property type="entry name" value="Rhodopsin 7-helix transmembrane proteins"/>
    <property type="match status" value="1"/>
</dbReference>
<comment type="similarity">
    <text evidence="2 9">Belongs to the G-protein coupled receptor 1 family.</text>
</comment>
<gene>
    <name evidence="12" type="ORF">DAPPUDRAFT_1192</name>
</gene>
<evidence type="ECO:0000256" key="7">
    <source>
        <dbReference type="ARBA" id="ARBA00023170"/>
    </source>
</evidence>
<dbReference type="Pfam" id="PF00001">
    <property type="entry name" value="7tm_1"/>
    <property type="match status" value="1"/>
</dbReference>
<comment type="subcellular location">
    <subcellularLocation>
        <location evidence="1">Membrane</location>
        <topology evidence="1">Multi-pass membrane protein</topology>
    </subcellularLocation>
</comment>
<feature type="transmembrane region" description="Helical" evidence="10">
    <location>
        <begin position="227"/>
        <end position="248"/>
    </location>
</feature>
<dbReference type="KEGG" id="dpx:DAPPUDRAFT_1192"/>
<keyword evidence="7 9" id="KW-0675">Receptor</keyword>